<reference evidence="1" key="2">
    <citation type="submission" date="2014-03" db="EMBL/GenBank/DDBJ databases">
        <title>The Genome Annotation of Fusarium oxysporum PHW808.</title>
        <authorList>
            <consortium name="The Broad Institute Genomics Platform"/>
            <person name="Ma L.-J."/>
            <person name="Corby-Kistler H."/>
            <person name="Broz K."/>
            <person name="Gale L.R."/>
            <person name="Jonkers W."/>
            <person name="O'Donnell K."/>
            <person name="Ploetz R."/>
            <person name="Steinberg C."/>
            <person name="Schwartz D.C."/>
            <person name="VanEtten H."/>
            <person name="Zhou S."/>
            <person name="Young S.K."/>
            <person name="Zeng Q."/>
            <person name="Gargeya S."/>
            <person name="Fitzgerald M."/>
            <person name="Abouelleil A."/>
            <person name="Alvarado L."/>
            <person name="Chapman S.B."/>
            <person name="Gainer-Dewar J."/>
            <person name="Goldberg J."/>
            <person name="Griggs A."/>
            <person name="Gujja S."/>
            <person name="Hansen M."/>
            <person name="Howarth C."/>
            <person name="Imamovic A."/>
            <person name="Ireland A."/>
            <person name="Larimer J."/>
            <person name="McCowan C."/>
            <person name="Murphy C."/>
            <person name="Pearson M."/>
            <person name="Poon T.W."/>
            <person name="Priest M."/>
            <person name="Roberts A."/>
            <person name="Saif S."/>
            <person name="Shea T."/>
            <person name="Sykes S."/>
            <person name="Wortman J."/>
            <person name="Nusbaum C."/>
            <person name="Birren B."/>
        </authorList>
    </citation>
    <scope>NUCLEOTIDE SEQUENCE</scope>
    <source>
        <strain evidence="1">54008</strain>
    </source>
</reference>
<name>X0H2G7_FUSOX</name>
<sequence>MECSYKAKVSCDINVIKLALEGSRPSPCIVSGKSGRLAKFQRSHDQPPSVLGRAQV</sequence>
<organism evidence="1">
    <name type="scientific">Fusarium oxysporum f. sp. conglutinans race 2 54008</name>
    <dbReference type="NCBI Taxonomy" id="1089457"/>
    <lineage>
        <taxon>Eukaryota</taxon>
        <taxon>Fungi</taxon>
        <taxon>Dikarya</taxon>
        <taxon>Ascomycota</taxon>
        <taxon>Pezizomycotina</taxon>
        <taxon>Sordariomycetes</taxon>
        <taxon>Hypocreomycetidae</taxon>
        <taxon>Hypocreales</taxon>
        <taxon>Nectriaceae</taxon>
        <taxon>Fusarium</taxon>
        <taxon>Fusarium oxysporum species complex</taxon>
    </lineage>
</organism>
<protein>
    <submittedName>
        <fullName evidence="1">Uncharacterized protein</fullName>
    </submittedName>
</protein>
<dbReference type="Proteomes" id="UP000030676">
    <property type="component" value="Unassembled WGS sequence"/>
</dbReference>
<accession>X0H2G7</accession>
<dbReference type="HOGENOM" id="CLU_3014244_0_0_1"/>
<dbReference type="AlphaFoldDB" id="X0H2G7"/>
<dbReference type="EMBL" id="KK033473">
    <property type="protein sequence ID" value="EXL66235.1"/>
    <property type="molecule type" value="Genomic_DNA"/>
</dbReference>
<gene>
    <name evidence="1" type="ORF">FOPG_17566</name>
</gene>
<reference evidence="1" key="1">
    <citation type="submission" date="2011-11" db="EMBL/GenBank/DDBJ databases">
        <title>The Genome Sequence of Fusarium oxysporum PHW808.</title>
        <authorList>
            <consortium name="The Broad Institute Genome Sequencing Platform"/>
            <person name="Ma L.-J."/>
            <person name="Gale L.R."/>
            <person name="Schwartz D.C."/>
            <person name="Zhou S."/>
            <person name="Corby-Kistler H."/>
            <person name="Young S.K."/>
            <person name="Zeng Q."/>
            <person name="Gargeya S."/>
            <person name="Fitzgerald M."/>
            <person name="Haas B."/>
            <person name="Abouelleil A."/>
            <person name="Alvarado L."/>
            <person name="Arachchi H.M."/>
            <person name="Berlin A."/>
            <person name="Brown A."/>
            <person name="Chapman S.B."/>
            <person name="Chen Z."/>
            <person name="Dunbar C."/>
            <person name="Freedman E."/>
            <person name="Gearin G."/>
            <person name="Goldberg J."/>
            <person name="Griggs A."/>
            <person name="Gujja S."/>
            <person name="Heiman D."/>
            <person name="Howarth C."/>
            <person name="Larson L."/>
            <person name="Lui A."/>
            <person name="MacDonald P.J.P."/>
            <person name="Montmayeur A."/>
            <person name="Murphy C."/>
            <person name="Neiman D."/>
            <person name="Pearson M."/>
            <person name="Priest M."/>
            <person name="Roberts A."/>
            <person name="Saif S."/>
            <person name="Shea T."/>
            <person name="Shenoy N."/>
            <person name="Sisk P."/>
            <person name="Stolte C."/>
            <person name="Sykes S."/>
            <person name="Wortman J."/>
            <person name="Nusbaum C."/>
            <person name="Birren B."/>
        </authorList>
    </citation>
    <scope>NUCLEOTIDE SEQUENCE [LARGE SCALE GENOMIC DNA]</scope>
    <source>
        <strain evidence="1">54008</strain>
    </source>
</reference>
<evidence type="ECO:0000313" key="1">
    <source>
        <dbReference type="EMBL" id="EXL66235.1"/>
    </source>
</evidence>
<proteinExistence type="predicted"/>